<dbReference type="SUPFAM" id="SSF51905">
    <property type="entry name" value="FAD/NAD(P)-binding domain"/>
    <property type="match status" value="1"/>
</dbReference>
<gene>
    <name evidence="7" type="ORF">H2201_007562</name>
</gene>
<evidence type="ECO:0000313" key="7">
    <source>
        <dbReference type="EMBL" id="KAJ9658912.1"/>
    </source>
</evidence>
<dbReference type="InterPro" id="IPR002938">
    <property type="entry name" value="FAD-bd"/>
</dbReference>
<name>A0ABQ9NJ17_9PEZI</name>
<keyword evidence="4" id="KW-0560">Oxidoreductase</keyword>
<proteinExistence type="inferred from homology"/>
<dbReference type="Gene3D" id="3.50.50.60">
    <property type="entry name" value="FAD/NAD(P)-binding domain"/>
    <property type="match status" value="1"/>
</dbReference>
<dbReference type="InterPro" id="IPR036188">
    <property type="entry name" value="FAD/NAD-bd_sf"/>
</dbReference>
<sequence length="147" mass="16072">MGMAEDIKLWKLLYRPPTSSWTRGKVVLIGDAAHPMLPNQGQGGAQAIEDGAALGLLLSNLPDAREVPRRLKLFQEIRKTRAAAMQIFSNAGQDEAEKIQKEARAYVKGPIPKMKRYAINMAELVGKALEAAEAERTPEESEGLAGF</sequence>
<evidence type="ECO:0000313" key="8">
    <source>
        <dbReference type="Proteomes" id="UP001172684"/>
    </source>
</evidence>
<keyword evidence="3" id="KW-0274">FAD</keyword>
<comment type="caution">
    <text evidence="7">The sequence shown here is derived from an EMBL/GenBank/DDBJ whole genome shotgun (WGS) entry which is preliminary data.</text>
</comment>
<dbReference type="Proteomes" id="UP001172684">
    <property type="component" value="Unassembled WGS sequence"/>
</dbReference>
<feature type="domain" description="FAD-binding" evidence="6">
    <location>
        <begin position="18"/>
        <end position="85"/>
    </location>
</feature>
<accession>A0ABQ9NJ17</accession>
<dbReference type="PANTHER" id="PTHR13789">
    <property type="entry name" value="MONOOXYGENASE"/>
    <property type="match status" value="1"/>
</dbReference>
<evidence type="ECO:0000256" key="5">
    <source>
        <dbReference type="ARBA" id="ARBA00023033"/>
    </source>
</evidence>
<evidence type="ECO:0000256" key="4">
    <source>
        <dbReference type="ARBA" id="ARBA00023002"/>
    </source>
</evidence>
<organism evidence="7 8">
    <name type="scientific">Coniosporium apollinis</name>
    <dbReference type="NCBI Taxonomy" id="61459"/>
    <lineage>
        <taxon>Eukaryota</taxon>
        <taxon>Fungi</taxon>
        <taxon>Dikarya</taxon>
        <taxon>Ascomycota</taxon>
        <taxon>Pezizomycotina</taxon>
        <taxon>Dothideomycetes</taxon>
        <taxon>Dothideomycetes incertae sedis</taxon>
        <taxon>Coniosporium</taxon>
    </lineage>
</organism>
<protein>
    <recommendedName>
        <fullName evidence="6">FAD-binding domain-containing protein</fullName>
    </recommendedName>
</protein>
<evidence type="ECO:0000259" key="6">
    <source>
        <dbReference type="Pfam" id="PF01494"/>
    </source>
</evidence>
<dbReference type="Pfam" id="PF01494">
    <property type="entry name" value="FAD_binding_3"/>
    <property type="match status" value="1"/>
</dbReference>
<keyword evidence="8" id="KW-1185">Reference proteome</keyword>
<reference evidence="7" key="1">
    <citation type="submission" date="2022-10" db="EMBL/GenBank/DDBJ databases">
        <title>Culturing micro-colonial fungi from biological soil crusts in the Mojave desert and describing Neophaeococcomyces mojavensis, and introducing the new genera and species Taxawa tesnikishii.</title>
        <authorList>
            <person name="Kurbessoian T."/>
            <person name="Stajich J.E."/>
        </authorList>
    </citation>
    <scope>NUCLEOTIDE SEQUENCE</scope>
    <source>
        <strain evidence="7">TK_1</strain>
    </source>
</reference>
<evidence type="ECO:0000256" key="2">
    <source>
        <dbReference type="ARBA" id="ARBA00022630"/>
    </source>
</evidence>
<evidence type="ECO:0000256" key="3">
    <source>
        <dbReference type="ARBA" id="ARBA00022827"/>
    </source>
</evidence>
<keyword evidence="5" id="KW-0503">Monooxygenase</keyword>
<comment type="similarity">
    <text evidence="1">Belongs to the paxM FAD-dependent monooxygenase family.</text>
</comment>
<keyword evidence="2" id="KW-0285">Flavoprotein</keyword>
<dbReference type="PANTHER" id="PTHR13789:SF215">
    <property type="entry name" value="FAD-BINDING DOMAIN-CONTAINING PROTEIN-RELATED"/>
    <property type="match status" value="1"/>
</dbReference>
<dbReference type="EMBL" id="JAPDRL010000081">
    <property type="protein sequence ID" value="KAJ9658912.1"/>
    <property type="molecule type" value="Genomic_DNA"/>
</dbReference>
<evidence type="ECO:0000256" key="1">
    <source>
        <dbReference type="ARBA" id="ARBA00007992"/>
    </source>
</evidence>
<dbReference type="InterPro" id="IPR050493">
    <property type="entry name" value="FAD-dep_Monooxygenase_BioMet"/>
</dbReference>